<keyword evidence="2" id="KW-1185">Reference proteome</keyword>
<protein>
    <submittedName>
        <fullName evidence="3">Uncharacterized protein LOC107430185</fullName>
    </submittedName>
</protein>
<dbReference type="AlphaFoldDB" id="A0A6P4AMJ4"/>
<dbReference type="InterPro" id="IPR032710">
    <property type="entry name" value="NTF2-like_dom_sf"/>
</dbReference>
<proteinExistence type="predicted"/>
<dbReference type="PANTHER" id="PTHR33698:SF1">
    <property type="entry name" value="NUCLEAR TRANSPORT FACTOR 2 (NTF2) FAMILY PROTEIN"/>
    <property type="match status" value="1"/>
</dbReference>
<dbReference type="Proteomes" id="UP001652623">
    <property type="component" value="Chromosome 6"/>
</dbReference>
<feature type="domain" description="SnoaL-like" evidence="1">
    <location>
        <begin position="91"/>
        <end position="193"/>
    </location>
</feature>
<dbReference type="Pfam" id="PF12680">
    <property type="entry name" value="SnoaL_2"/>
    <property type="match status" value="1"/>
</dbReference>
<dbReference type="InterPro" id="IPR037401">
    <property type="entry name" value="SnoaL-like"/>
</dbReference>
<sequence>MAANSISFSGTAPRQTMWLKTKTVPSLGSLPFTTQFGQRHKMEILQHSICMGRQTENKAVLHHRKLFPIMASANKSWSFTNSSPLSASDTVKEFYICINEKKLKQLGNYISADCHIDECSFPTPFQGKKEVMQFFDQLTVSMGQNVRFNVKHVYKGDDQLTAAANWHLEFKKVQIPFTRGCSVFEFTKEGEKIIIKKAQIVIESPIKPGILVLTLLKTVTSIFDNFPTTAQWFLKRQHEILQWILKIHSMSFTMFINPFLEGYFRIWSYPTKLLSYAFKVIVFISKFLNKE</sequence>
<accession>A0A6P4AMJ4</accession>
<evidence type="ECO:0000259" key="1">
    <source>
        <dbReference type="Pfam" id="PF12680"/>
    </source>
</evidence>
<dbReference type="Gene3D" id="3.10.450.50">
    <property type="match status" value="1"/>
</dbReference>
<name>A0A6P4AMJ4_ZIZJJ</name>
<evidence type="ECO:0000313" key="2">
    <source>
        <dbReference type="Proteomes" id="UP001652623"/>
    </source>
</evidence>
<organism evidence="2 3">
    <name type="scientific">Ziziphus jujuba</name>
    <name type="common">Chinese jujube</name>
    <name type="synonym">Ziziphus sativa</name>
    <dbReference type="NCBI Taxonomy" id="326968"/>
    <lineage>
        <taxon>Eukaryota</taxon>
        <taxon>Viridiplantae</taxon>
        <taxon>Streptophyta</taxon>
        <taxon>Embryophyta</taxon>
        <taxon>Tracheophyta</taxon>
        <taxon>Spermatophyta</taxon>
        <taxon>Magnoliopsida</taxon>
        <taxon>eudicotyledons</taxon>
        <taxon>Gunneridae</taxon>
        <taxon>Pentapetalae</taxon>
        <taxon>rosids</taxon>
        <taxon>fabids</taxon>
        <taxon>Rosales</taxon>
        <taxon>Rhamnaceae</taxon>
        <taxon>Paliureae</taxon>
        <taxon>Ziziphus</taxon>
    </lineage>
</organism>
<reference evidence="3" key="1">
    <citation type="submission" date="2025-08" db="UniProtKB">
        <authorList>
            <consortium name="RefSeq"/>
        </authorList>
    </citation>
    <scope>IDENTIFICATION</scope>
    <source>
        <tissue evidence="3">Seedling</tissue>
    </source>
</reference>
<dbReference type="RefSeq" id="XP_015896469.2">
    <property type="nucleotide sequence ID" value="XM_016040983.4"/>
</dbReference>
<dbReference type="KEGG" id="zju:107430185"/>
<gene>
    <name evidence="3" type="primary">LOC107430185</name>
</gene>
<dbReference type="PANTHER" id="PTHR33698">
    <property type="entry name" value="NUCLEAR TRANSPORT FACTOR 2 (NTF2)-LIKE PROTEIN"/>
    <property type="match status" value="1"/>
</dbReference>
<dbReference type="GeneID" id="107430185"/>
<dbReference type="SUPFAM" id="SSF54427">
    <property type="entry name" value="NTF2-like"/>
    <property type="match status" value="1"/>
</dbReference>
<evidence type="ECO:0000313" key="3">
    <source>
        <dbReference type="RefSeq" id="XP_015896469.2"/>
    </source>
</evidence>